<name>A0A142C1H9_CONBE</name>
<feature type="signal peptide" evidence="1">
    <location>
        <begin position="1"/>
        <end position="19"/>
    </location>
</feature>
<reference evidence="2" key="1">
    <citation type="submission" date="2015-12" db="EMBL/GenBank/DDBJ databases">
        <title>High throughput identification of novel conotoxins from the Chinese tubular cone snail Conus betulinus by multitranscriptome sequencing.</title>
        <authorList>
            <person name="Ruan Z."/>
            <person name="Peng C."/>
            <person name="Shi Q."/>
            <person name="Yao G."/>
            <person name="Gao B.-M."/>
        </authorList>
    </citation>
    <scope>NUCLEOTIDE SEQUENCE</scope>
</reference>
<sequence length="83" mass="9312">MMSALGMMLLLLHLLPLVAFDGDGPTIRGRRNARFLKRMTTRTCNPETPCSSNKWCCDECCERSDCGCKWEGGSTIKIYVCDC</sequence>
<evidence type="ECO:0000313" key="2">
    <source>
        <dbReference type="EMBL" id="AMP44680.1"/>
    </source>
</evidence>
<dbReference type="EMBL" id="KU563932">
    <property type="protein sequence ID" value="AMP44680.1"/>
    <property type="molecule type" value="mRNA"/>
</dbReference>
<organism evidence="2">
    <name type="scientific">Conus betulinus</name>
    <name type="common">Beech cone</name>
    <dbReference type="NCBI Taxonomy" id="89764"/>
    <lineage>
        <taxon>Eukaryota</taxon>
        <taxon>Metazoa</taxon>
        <taxon>Spiralia</taxon>
        <taxon>Lophotrochozoa</taxon>
        <taxon>Mollusca</taxon>
        <taxon>Gastropoda</taxon>
        <taxon>Caenogastropoda</taxon>
        <taxon>Neogastropoda</taxon>
        <taxon>Conoidea</taxon>
        <taxon>Conidae</taxon>
        <taxon>Conus</taxon>
        <taxon>Dendroconus</taxon>
    </lineage>
</organism>
<proteinExistence type="evidence at transcript level"/>
<dbReference type="AlphaFoldDB" id="A0A142C1H9"/>
<protein>
    <submittedName>
        <fullName evidence="2">Conotoxin</fullName>
    </submittedName>
</protein>
<evidence type="ECO:0000256" key="1">
    <source>
        <dbReference type="SAM" id="SignalP"/>
    </source>
</evidence>
<keyword evidence="1" id="KW-0732">Signal</keyword>
<accession>A0A142C1H9</accession>
<feature type="chain" id="PRO_5007493353" evidence="1">
    <location>
        <begin position="20"/>
        <end position="83"/>
    </location>
</feature>